<keyword evidence="2" id="KW-0001">2Fe-2S</keyword>
<protein>
    <submittedName>
        <fullName evidence="8">Nitrite reductase/ring-hydroxylating ferredoxin subunit</fullName>
    </submittedName>
</protein>
<keyword evidence="5" id="KW-0408">Iron</keyword>
<feature type="domain" description="Rieske" evidence="7">
    <location>
        <begin position="80"/>
        <end position="186"/>
    </location>
</feature>
<dbReference type="PANTHER" id="PTHR43756">
    <property type="entry name" value="CHOLINE MONOOXYGENASE, CHLOROPLASTIC"/>
    <property type="match status" value="1"/>
</dbReference>
<reference evidence="8 9" key="1">
    <citation type="submission" date="2020-08" db="EMBL/GenBank/DDBJ databases">
        <title>Genomic Encyclopedia of Type Strains, Phase IV (KMG-IV): sequencing the most valuable type-strain genomes for metagenomic binning, comparative biology and taxonomic classification.</title>
        <authorList>
            <person name="Goeker M."/>
        </authorList>
    </citation>
    <scope>NUCLEOTIDE SEQUENCE [LARGE SCALE GENOMIC DNA]</scope>
    <source>
        <strain evidence="8 9">YC6723</strain>
    </source>
</reference>
<dbReference type="SUPFAM" id="SSF50022">
    <property type="entry name" value="ISP domain"/>
    <property type="match status" value="1"/>
</dbReference>
<keyword evidence="3" id="KW-0479">Metal-binding</keyword>
<dbReference type="CDD" id="cd03469">
    <property type="entry name" value="Rieske_RO_Alpha_N"/>
    <property type="match status" value="1"/>
</dbReference>
<keyword evidence="9" id="KW-1185">Reference proteome</keyword>
<dbReference type="EMBL" id="JACIEV010000014">
    <property type="protein sequence ID" value="MBB4155549.1"/>
    <property type="molecule type" value="Genomic_DNA"/>
</dbReference>
<dbReference type="PROSITE" id="PS51296">
    <property type="entry name" value="RIESKE"/>
    <property type="match status" value="1"/>
</dbReference>
<dbReference type="InterPro" id="IPR036922">
    <property type="entry name" value="Rieske_2Fe-2S_sf"/>
</dbReference>
<evidence type="ECO:0000256" key="2">
    <source>
        <dbReference type="ARBA" id="ARBA00022714"/>
    </source>
</evidence>
<evidence type="ECO:0000256" key="6">
    <source>
        <dbReference type="ARBA" id="ARBA00023014"/>
    </source>
</evidence>
<dbReference type="Pfam" id="PF00848">
    <property type="entry name" value="Ring_hydroxyl_A"/>
    <property type="match status" value="1"/>
</dbReference>
<keyword evidence="4" id="KW-0560">Oxidoreductase</keyword>
<dbReference type="SUPFAM" id="SSF55961">
    <property type="entry name" value="Bet v1-like"/>
    <property type="match status" value="1"/>
</dbReference>
<evidence type="ECO:0000256" key="4">
    <source>
        <dbReference type="ARBA" id="ARBA00023002"/>
    </source>
</evidence>
<evidence type="ECO:0000259" key="7">
    <source>
        <dbReference type="PROSITE" id="PS51296"/>
    </source>
</evidence>
<comment type="cofactor">
    <cofactor evidence="1">
        <name>Fe cation</name>
        <dbReference type="ChEBI" id="CHEBI:24875"/>
    </cofactor>
</comment>
<dbReference type="PRINTS" id="PR00090">
    <property type="entry name" value="RNGDIOXGNASE"/>
</dbReference>
<evidence type="ECO:0000313" key="9">
    <source>
        <dbReference type="Proteomes" id="UP000529795"/>
    </source>
</evidence>
<gene>
    <name evidence="8" type="ORF">GGQ80_003474</name>
</gene>
<dbReference type="InterPro" id="IPR015879">
    <property type="entry name" value="Ring_hydroxy_dOase_asu_C_dom"/>
</dbReference>
<dbReference type="AlphaFoldDB" id="A0A840FD68"/>
<evidence type="ECO:0000256" key="1">
    <source>
        <dbReference type="ARBA" id="ARBA00001962"/>
    </source>
</evidence>
<comment type="caution">
    <text evidence="8">The sequence shown here is derived from an EMBL/GenBank/DDBJ whole genome shotgun (WGS) entry which is preliminary data.</text>
</comment>
<dbReference type="InterPro" id="IPR017941">
    <property type="entry name" value="Rieske_2Fe-2S"/>
</dbReference>
<sequence>MNVTTSAPAAPLKPTIDTLSASQQEAIRRIPAHDGGQLPTPIADWLDPVIKKTRPASIFLDPARFDLEQRSVFRRLPVPLIPAALVPEPGNVVAHDGYGLSLLVARAKDGIVRVFYNACQHKGSKLIEDCAVHKAARLTCPYHSWTYGLDGRLLAAARPEVFKDFDKTQYALPQLPAREQAGVIWAILDPDVDPDWSGLDDGFADDMAHLGVPTAHVYGHQRFDLAANWKLVLEPFMESYHVTRLHASTIGDLFTDMASICTKLGPHQRKVAGKVQFKPSDVDIPGENIHKTVTHAYQIFPNGVMVTSPYYISLMILMPRAADRTLVDYYMLLPNKPDSEKAESIAARSYDLILKVFGNEDFRAARITHEGLASGGLKTVTYGGMENTIPTYYDQLEGHFLTNDPVVEHS</sequence>
<evidence type="ECO:0000313" key="8">
    <source>
        <dbReference type="EMBL" id="MBB4155549.1"/>
    </source>
</evidence>
<proteinExistence type="predicted"/>
<dbReference type="Proteomes" id="UP000529795">
    <property type="component" value="Unassembled WGS sequence"/>
</dbReference>
<dbReference type="RefSeq" id="WP_221364476.1">
    <property type="nucleotide sequence ID" value="NZ_JACIEV010000014.1"/>
</dbReference>
<dbReference type="GO" id="GO:0005506">
    <property type="term" value="F:iron ion binding"/>
    <property type="evidence" value="ECO:0007669"/>
    <property type="project" value="InterPro"/>
</dbReference>
<evidence type="ECO:0000256" key="3">
    <source>
        <dbReference type="ARBA" id="ARBA00022723"/>
    </source>
</evidence>
<dbReference type="Gene3D" id="2.102.10.10">
    <property type="entry name" value="Rieske [2Fe-2S] iron-sulphur domain"/>
    <property type="match status" value="1"/>
</dbReference>
<accession>A0A840FD68</accession>
<name>A0A840FD68_9SPHN</name>
<evidence type="ECO:0000256" key="5">
    <source>
        <dbReference type="ARBA" id="ARBA00023004"/>
    </source>
</evidence>
<dbReference type="Gene3D" id="3.90.380.10">
    <property type="entry name" value="Naphthalene 1,2-dioxygenase Alpha Subunit, Chain A, domain 1"/>
    <property type="match status" value="2"/>
</dbReference>
<dbReference type="GO" id="GO:0051537">
    <property type="term" value="F:2 iron, 2 sulfur cluster binding"/>
    <property type="evidence" value="ECO:0007669"/>
    <property type="project" value="UniProtKB-KW"/>
</dbReference>
<dbReference type="InterPro" id="IPR001663">
    <property type="entry name" value="Rng_hydr_dOase-A"/>
</dbReference>
<keyword evidence="6" id="KW-0411">Iron-sulfur</keyword>
<organism evidence="8 9">
    <name type="scientific">Sphingomonas jinjuensis</name>
    <dbReference type="NCBI Taxonomy" id="535907"/>
    <lineage>
        <taxon>Bacteria</taxon>
        <taxon>Pseudomonadati</taxon>
        <taxon>Pseudomonadota</taxon>
        <taxon>Alphaproteobacteria</taxon>
        <taxon>Sphingomonadales</taxon>
        <taxon>Sphingomonadaceae</taxon>
        <taxon>Sphingomonas</taxon>
    </lineage>
</organism>
<dbReference type="Pfam" id="PF00355">
    <property type="entry name" value="Rieske"/>
    <property type="match status" value="1"/>
</dbReference>
<dbReference type="GO" id="GO:0016491">
    <property type="term" value="F:oxidoreductase activity"/>
    <property type="evidence" value="ECO:0007669"/>
    <property type="project" value="UniProtKB-KW"/>
</dbReference>
<dbReference type="PANTHER" id="PTHR43756:SF5">
    <property type="entry name" value="CHOLINE MONOOXYGENASE, CHLOROPLASTIC"/>
    <property type="match status" value="1"/>
</dbReference>